<organism evidence="7 8">
    <name type="scientific">Verticillium longisporum</name>
    <name type="common">Verticillium dahliae var. longisporum</name>
    <dbReference type="NCBI Taxonomy" id="100787"/>
    <lineage>
        <taxon>Eukaryota</taxon>
        <taxon>Fungi</taxon>
        <taxon>Dikarya</taxon>
        <taxon>Ascomycota</taxon>
        <taxon>Pezizomycotina</taxon>
        <taxon>Sordariomycetes</taxon>
        <taxon>Hypocreomycetidae</taxon>
        <taxon>Glomerellales</taxon>
        <taxon>Plectosphaerellaceae</taxon>
        <taxon>Verticillium</taxon>
    </lineage>
</organism>
<keyword evidence="2 4" id="KW-0808">Transferase</keyword>
<feature type="binding site" evidence="4">
    <location>
        <begin position="508"/>
        <end position="510"/>
    </location>
    <ligand>
        <name>substrate</name>
    </ligand>
</feature>
<comment type="subcellular location">
    <subcellularLocation>
        <location evidence="4">Cytoplasm</location>
    </subcellularLocation>
</comment>
<accession>A0A0G4LNX1</accession>
<dbReference type="PANTHER" id="PTHR23404">
    <property type="entry name" value="MOLYBDOPTERIN SYNTHASE RELATED"/>
    <property type="match status" value="1"/>
</dbReference>
<dbReference type="GO" id="GO:0006777">
    <property type="term" value="P:Mo-molybdopterin cofactor biosynthetic process"/>
    <property type="evidence" value="ECO:0007669"/>
    <property type="project" value="UniProtKB-UniRule"/>
</dbReference>
<dbReference type="InterPro" id="IPR028888">
    <property type="entry name" value="MOCS2B_euk"/>
</dbReference>
<dbReference type="AlphaFoldDB" id="A0A0G4LNX1"/>
<dbReference type="SUPFAM" id="SSF54690">
    <property type="entry name" value="Molybdopterin synthase subunit MoaE"/>
    <property type="match status" value="1"/>
</dbReference>
<dbReference type="Pfam" id="PF02391">
    <property type="entry name" value="MoaE"/>
    <property type="match status" value="1"/>
</dbReference>
<gene>
    <name evidence="4" type="primary">cnxH</name>
    <name evidence="7" type="ORF">BN1708_003650</name>
</gene>
<name>A0A0G4LNX1_VERLO</name>
<dbReference type="InterPro" id="IPR003448">
    <property type="entry name" value="Mopterin_biosynth_MoaE"/>
</dbReference>
<dbReference type="Pfam" id="PF22749">
    <property type="entry name" value="Arb2"/>
    <property type="match status" value="1"/>
</dbReference>
<protein>
    <recommendedName>
        <fullName evidence="4">Molybdopterin synthase catalytic subunit</fullName>
        <ecNumber evidence="4">2.8.1.12</ecNumber>
    </recommendedName>
    <alternativeName>
        <fullName evidence="4">Common component for nitrate reductase and xanthine dehydrogenase protein H</fullName>
    </alternativeName>
    <alternativeName>
        <fullName evidence="4">Molybdenum cofactor synthesis protein 2 large subunit</fullName>
    </alternativeName>
    <alternativeName>
        <fullName evidence="4">Molybdenum cofactor synthesis protein 2B</fullName>
        <shortName evidence="4">MOCS2B</shortName>
    </alternativeName>
</protein>
<evidence type="ECO:0000256" key="5">
    <source>
        <dbReference type="SAM" id="MobiDB-lite"/>
    </source>
</evidence>
<dbReference type="HAMAP" id="MF_03052">
    <property type="entry name" value="MOC2B"/>
    <property type="match status" value="1"/>
</dbReference>
<evidence type="ECO:0000313" key="8">
    <source>
        <dbReference type="Proteomes" id="UP000044602"/>
    </source>
</evidence>
<dbReference type="UniPathway" id="UPA00344"/>
<dbReference type="GO" id="GO:1990140">
    <property type="term" value="C:molybdopterin synthase complex"/>
    <property type="evidence" value="ECO:0007669"/>
    <property type="project" value="UniProtKB-UniRule"/>
</dbReference>
<evidence type="ECO:0000313" key="7">
    <source>
        <dbReference type="EMBL" id="CRK23375.1"/>
    </source>
</evidence>
<feature type="binding site" evidence="4">
    <location>
        <position position="501"/>
    </location>
    <ligand>
        <name>substrate</name>
    </ligand>
</feature>
<evidence type="ECO:0000259" key="6">
    <source>
        <dbReference type="Pfam" id="PF22749"/>
    </source>
</evidence>
<keyword evidence="1 4" id="KW-0963">Cytoplasm</keyword>
<comment type="function">
    <text evidence="4">Catalytic subunit of the molybdopterin synthase complex, a complex that catalyzes the conversion of precursor Z into molybdopterin. Acts by mediating the incorporation of 2 sulfur atoms from thiocarboxylated MOCS2A into precursor Z to generate a dithiolene group.</text>
</comment>
<evidence type="ECO:0000256" key="1">
    <source>
        <dbReference type="ARBA" id="ARBA00022490"/>
    </source>
</evidence>
<dbReference type="InterPro" id="IPR053858">
    <property type="entry name" value="Arb2_dom"/>
</dbReference>
<feature type="region of interest" description="Disordered" evidence="5">
    <location>
        <begin position="523"/>
        <end position="573"/>
    </location>
</feature>
<dbReference type="Gene3D" id="3.90.1170.40">
    <property type="entry name" value="Molybdopterin biosynthesis MoaE subunit"/>
    <property type="match status" value="1"/>
</dbReference>
<dbReference type="Proteomes" id="UP000044602">
    <property type="component" value="Unassembled WGS sequence"/>
</dbReference>
<comment type="subunit">
    <text evidence="4">Heterotetramer; composed of 2 small (MOCS2A) and 2 large (MOCS2B) subunits.</text>
</comment>
<dbReference type="GO" id="GO:0030366">
    <property type="term" value="F:molybdopterin synthase activity"/>
    <property type="evidence" value="ECO:0007669"/>
    <property type="project" value="UniProtKB-UniRule"/>
</dbReference>
<feature type="domain" description="Arb2" evidence="6">
    <location>
        <begin position="15"/>
        <end position="199"/>
    </location>
</feature>
<evidence type="ECO:0000256" key="2">
    <source>
        <dbReference type="ARBA" id="ARBA00022679"/>
    </source>
</evidence>
<dbReference type="CDD" id="cd00756">
    <property type="entry name" value="MoaE"/>
    <property type="match status" value="1"/>
</dbReference>
<evidence type="ECO:0000256" key="4">
    <source>
        <dbReference type="HAMAP-Rule" id="MF_03052"/>
    </source>
</evidence>
<feature type="compositionally biased region" description="Basic and acidic residues" evidence="5">
    <location>
        <begin position="548"/>
        <end position="563"/>
    </location>
</feature>
<dbReference type="InterPro" id="IPR036563">
    <property type="entry name" value="MoaE_sf"/>
</dbReference>
<proteinExistence type="inferred from homology"/>
<sequence length="573" mass="62592">MFRRKWSGLPRDYLFPSNLEDLGYFINEDDEIRSVADPDRYFKYWIDKNMRVNGRQRFHFNGPSAAQSFGFSADRSLDAVQDIVHARLEAEGLEKHSLPFGSKSGDAQVTIFASADLHRKSRVTVIFGEPNQSLGILALRVANGPGGINMGTMVSVVQTLKQQISSPDDSEAPGIILCNVGAVFWWPEEERTLTLSHMSDMPLASLAHHGRRITTANQHARAYITSEEPAGMPLAGPHGNSKTSTFLNHGTAAVYSSGEPYYVEMILVRARESILGWLGEVAATGFDAYQHPEITVVDVAPQMEANAESVWANVDTEWGDVPVEVKPSISFGGDGSGVPAAAEPVIGRRSETFLKLKSISPGLQDQVGGQHTDRWRGRPWHLSSPQTHVSLTHAPLSATAVLDQIRSPRAGALVLFAGTTRDSFAGKPVRELHYSAYAPRALRTMAAVAEEVCARHGLEGVAVVHRLGTVPVGEESVLIGVAAAHRGPAWRAGEEALELVKERVEVWKREEFFGEEGVWRANRDGAQGVYETGTQEKKEESVSGQGQEQKRDVVAETPGREEMETAGDSQVAR</sequence>
<dbReference type="EMBL" id="CVQH01015557">
    <property type="protein sequence ID" value="CRK23375.1"/>
    <property type="molecule type" value="Genomic_DNA"/>
</dbReference>
<dbReference type="EC" id="2.8.1.12" evidence="4"/>
<comment type="similarity">
    <text evidence="4">Belongs to the MoaE family. MOCS2B subfamily.</text>
</comment>
<evidence type="ECO:0000256" key="3">
    <source>
        <dbReference type="ARBA" id="ARBA00023150"/>
    </source>
</evidence>
<dbReference type="STRING" id="100787.A0A0G4LNX1"/>
<comment type="catalytic activity">
    <reaction evidence="4">
        <text>2 [molybdopterin-synthase sulfur-carrier protein]-C-terminal-Gly-aminoethanethioate + cyclic pyranopterin phosphate + H2O = molybdopterin + 2 [molybdopterin-synthase sulfur-carrier protein]-C-terminal Gly-Gly + 2 H(+)</text>
        <dbReference type="Rhea" id="RHEA:26333"/>
        <dbReference type="Rhea" id="RHEA-COMP:12202"/>
        <dbReference type="Rhea" id="RHEA-COMP:19907"/>
        <dbReference type="ChEBI" id="CHEBI:15377"/>
        <dbReference type="ChEBI" id="CHEBI:15378"/>
        <dbReference type="ChEBI" id="CHEBI:58698"/>
        <dbReference type="ChEBI" id="CHEBI:59648"/>
        <dbReference type="ChEBI" id="CHEBI:90778"/>
        <dbReference type="ChEBI" id="CHEBI:232372"/>
        <dbReference type="EC" id="2.8.1.12"/>
    </reaction>
</comment>
<keyword evidence="8" id="KW-1185">Reference proteome</keyword>
<reference evidence="7 8" key="1">
    <citation type="submission" date="2015-05" db="EMBL/GenBank/DDBJ databases">
        <authorList>
            <person name="Wang D.B."/>
            <person name="Wang M."/>
        </authorList>
    </citation>
    <scope>NUCLEOTIDE SEQUENCE [LARGE SCALE GENOMIC DNA]</scope>
    <source>
        <strain evidence="7">VL1</strain>
    </source>
</reference>
<keyword evidence="3 4" id="KW-0501">Molybdenum cofactor biosynthesis</keyword>
<feature type="binding site" evidence="4">
    <location>
        <begin position="485"/>
        <end position="486"/>
    </location>
    <ligand>
        <name>substrate</name>
    </ligand>
</feature>
<comment type="pathway">
    <text evidence="4">Cofactor biosynthesis; molybdopterin biosynthesis.</text>
</comment>